<dbReference type="InterPro" id="IPR035979">
    <property type="entry name" value="RBD_domain_sf"/>
</dbReference>
<dbReference type="Gene3D" id="3.30.70.330">
    <property type="match status" value="3"/>
</dbReference>
<sequence>MPHLSPTASDPLSQFQQFNWSPNLFPDNETPTATKTVGSSALQSLSYASNEPVALSPIGSQCYSNQSSLSTHSSNESSAQVGGSAQLREVCLPDPRDRRAASVDGTEPDKNTSPSELTDPFPPSALCVPNKQQFFRSSPPTLLPQARSTSLDVSLPTMNPPIPSTLSGHHPGVTRTASTPNHNSIAPLEQPNPPMPRSPTTLWMGDLESWMDEDYVRRCLVMMGWHLPHFVPTSSAGSKADTGPNGVNVKIKMISGASPSSAYCFLTYPTAEMAQHAWRMISNLPPTLMPGCERTFKLNWATGLPGVQPTWDREFSVFIRDLDREVTEGELVALFTCSFPSTKSAKIMGDLSTGLSRGYAFIRFGEESDMHRALALGRSKNGTGLFLRGRCIKITEASGSSGTAGDHSQHRNSTSASNQSTGQRARSELPSGASAAGHPDDQTEFRNKGQSMLNTRIATNAMASQPSKSALRTTRDSISQGIGGSSSSFPALRPSSSYPPLISNTTPPLLVNNLLAPDLLNTHPRSSHDSMSQAANRLSSSMSALRLTPSYPSPSTHSSQTHSLPGQTASFSRPTIPASSPLMDRNQTVPVPLLPTHYPSSLSRSVCSIAPQGTLASCPSQYTTTPGPLSLPCPPMLNSSALPLARPVAPHISNVHSPGLYPVLNPPLSHPSSAPGGYMGSAGLFSCPTATNTPALASQHHQLHSPYDACPPTADLATSPTSVNSHLAALSQIASVAHDASNDPSNTTVFVGGLPACISEGTLKTFFQNFGEITYVKIPPNKGCGFVQYVRREDAQQAMLKMHDFPIHGKSRIRLSWGRSLGDKQVEYVKKLSSALGISFESVWKIVQGQDPSMIKQIASSLVGGGGAPPPIAPSARPSLLARRDSDQPFSAHSYAGLVPGLSTHSSYTQGLSSGQSTSPSCGTMSSQLSSSEITNTWRGPLHNRQLGVPSFRPPSSTGLADFPTSLSTRRATIQPITTSYLSFESIPGNPASLRPFDNRWGFPL</sequence>
<keyword evidence="7" id="KW-1185">Reference proteome</keyword>
<feature type="region of interest" description="Disordered" evidence="4">
    <location>
        <begin position="907"/>
        <end position="930"/>
    </location>
</feature>
<evidence type="ECO:0000256" key="2">
    <source>
        <dbReference type="ARBA" id="ARBA00022884"/>
    </source>
</evidence>
<reference evidence="6 7" key="1">
    <citation type="submission" date="2015-08" db="EMBL/GenBank/DDBJ databases">
        <title>Next Generation Sequencing and Analysis of the Genome of Puccinia sorghi L Schw, the Causal Agent of Maize Common Rust.</title>
        <authorList>
            <person name="Rochi L."/>
            <person name="Burguener G."/>
            <person name="Darino M."/>
            <person name="Turjanski A."/>
            <person name="Kreff E."/>
            <person name="Dieguez M.J."/>
            <person name="Sacco F."/>
        </authorList>
    </citation>
    <scope>NUCLEOTIDE SEQUENCE [LARGE SCALE GENOMIC DNA]</scope>
    <source>
        <strain evidence="6 7">RO10H11247</strain>
    </source>
</reference>
<dbReference type="Proteomes" id="UP000037035">
    <property type="component" value="Unassembled WGS sequence"/>
</dbReference>
<protein>
    <recommendedName>
        <fullName evidence="5">RRM domain-containing protein</fullName>
    </recommendedName>
</protein>
<feature type="compositionally biased region" description="Polar residues" evidence="4">
    <location>
        <begin position="29"/>
        <end position="38"/>
    </location>
</feature>
<feature type="domain" description="RRM" evidence="5">
    <location>
        <begin position="747"/>
        <end position="820"/>
    </location>
</feature>
<evidence type="ECO:0000256" key="1">
    <source>
        <dbReference type="ARBA" id="ARBA00022737"/>
    </source>
</evidence>
<feature type="region of interest" description="Disordered" evidence="4">
    <location>
        <begin position="460"/>
        <end position="492"/>
    </location>
</feature>
<feature type="region of interest" description="Disordered" evidence="4">
    <location>
        <begin position="56"/>
        <end position="128"/>
    </location>
</feature>
<dbReference type="GO" id="GO:0005829">
    <property type="term" value="C:cytosol"/>
    <property type="evidence" value="ECO:0007669"/>
    <property type="project" value="TreeGrafter"/>
</dbReference>
<dbReference type="PROSITE" id="PS50102">
    <property type="entry name" value="RRM"/>
    <property type="match status" value="2"/>
</dbReference>
<feature type="compositionally biased region" description="Low complexity" evidence="4">
    <location>
        <begin position="548"/>
        <end position="563"/>
    </location>
</feature>
<evidence type="ECO:0000313" key="7">
    <source>
        <dbReference type="Proteomes" id="UP000037035"/>
    </source>
</evidence>
<evidence type="ECO:0000256" key="4">
    <source>
        <dbReference type="SAM" id="MobiDB-lite"/>
    </source>
</evidence>
<feature type="region of interest" description="Disordered" evidence="4">
    <location>
        <begin position="545"/>
        <end position="591"/>
    </location>
</feature>
<dbReference type="GO" id="GO:0003729">
    <property type="term" value="F:mRNA binding"/>
    <property type="evidence" value="ECO:0007669"/>
    <property type="project" value="InterPro"/>
</dbReference>
<keyword evidence="1" id="KW-0677">Repeat</keyword>
<dbReference type="VEuPathDB" id="FungiDB:VP01_2008g3"/>
<feature type="compositionally biased region" description="Low complexity" evidence="4">
    <location>
        <begin position="477"/>
        <end position="492"/>
    </location>
</feature>
<dbReference type="EMBL" id="LAVV01006847">
    <property type="protein sequence ID" value="KNZ58042.1"/>
    <property type="molecule type" value="Genomic_DNA"/>
</dbReference>
<dbReference type="STRING" id="27349.A0A0L6VBW1"/>
<gene>
    <name evidence="6" type="ORF">VP01_2008g3</name>
</gene>
<feature type="compositionally biased region" description="Polar residues" evidence="4">
    <location>
        <begin position="1"/>
        <end position="22"/>
    </location>
</feature>
<dbReference type="PANTHER" id="PTHR47640">
    <property type="entry name" value="TRNA SELENOCYSTEINE 1-ASSOCIATED PROTEIN 1-RELATED-RELATED"/>
    <property type="match status" value="1"/>
</dbReference>
<evidence type="ECO:0000256" key="3">
    <source>
        <dbReference type="PROSITE-ProRule" id="PRU00176"/>
    </source>
</evidence>
<feature type="region of interest" description="Disordered" evidence="4">
    <location>
        <begin position="1"/>
        <end position="38"/>
    </location>
</feature>
<dbReference type="AlphaFoldDB" id="A0A0L6VBW1"/>
<feature type="compositionally biased region" description="Polar residues" evidence="4">
    <location>
        <begin position="411"/>
        <end position="424"/>
    </location>
</feature>
<feature type="compositionally biased region" description="Low complexity" evidence="4">
    <location>
        <begin position="64"/>
        <end position="78"/>
    </location>
</feature>
<keyword evidence="2 3" id="KW-0694">RNA-binding</keyword>
<feature type="domain" description="RRM" evidence="5">
    <location>
        <begin position="315"/>
        <end position="399"/>
    </location>
</feature>
<evidence type="ECO:0000259" key="5">
    <source>
        <dbReference type="PROSITE" id="PS50102"/>
    </source>
</evidence>
<dbReference type="SUPFAM" id="SSF54928">
    <property type="entry name" value="RNA-binding domain, RBD"/>
    <property type="match status" value="2"/>
</dbReference>
<dbReference type="SMART" id="SM00360">
    <property type="entry name" value="RRM"/>
    <property type="match status" value="2"/>
</dbReference>
<dbReference type="InterPro" id="IPR012677">
    <property type="entry name" value="Nucleotide-bd_a/b_plait_sf"/>
</dbReference>
<dbReference type="OrthoDB" id="446113at2759"/>
<organism evidence="6 7">
    <name type="scientific">Puccinia sorghi</name>
    <dbReference type="NCBI Taxonomy" id="27349"/>
    <lineage>
        <taxon>Eukaryota</taxon>
        <taxon>Fungi</taxon>
        <taxon>Dikarya</taxon>
        <taxon>Basidiomycota</taxon>
        <taxon>Pucciniomycotina</taxon>
        <taxon>Pucciniomycetes</taxon>
        <taxon>Pucciniales</taxon>
        <taxon>Pucciniaceae</taxon>
        <taxon>Puccinia</taxon>
    </lineage>
</organism>
<dbReference type="InterPro" id="IPR000504">
    <property type="entry name" value="RRM_dom"/>
</dbReference>
<name>A0A0L6VBW1_9BASI</name>
<feature type="compositionally biased region" description="Polar residues" evidence="4">
    <location>
        <begin position="564"/>
        <end position="573"/>
    </location>
</feature>
<dbReference type="InterPro" id="IPR050825">
    <property type="entry name" value="RBM42_RBP45_47-like"/>
</dbReference>
<dbReference type="PANTHER" id="PTHR47640:SF10">
    <property type="entry name" value="TRNA SELENOCYSTEINE 1-ASSOCIATED PROTEIN 1-RELATED"/>
    <property type="match status" value="1"/>
</dbReference>
<evidence type="ECO:0000313" key="6">
    <source>
        <dbReference type="EMBL" id="KNZ58042.1"/>
    </source>
</evidence>
<dbReference type="Pfam" id="PF00076">
    <property type="entry name" value="RRM_1"/>
    <property type="match status" value="2"/>
</dbReference>
<feature type="region of interest" description="Disordered" evidence="4">
    <location>
        <begin position="397"/>
        <end position="446"/>
    </location>
</feature>
<accession>A0A0L6VBW1</accession>
<comment type="caution">
    <text evidence="6">The sequence shown here is derived from an EMBL/GenBank/DDBJ whole genome shotgun (WGS) entry which is preliminary data.</text>
</comment>
<proteinExistence type="predicted"/>
<feature type="compositionally biased region" description="Polar residues" evidence="4">
    <location>
        <begin position="460"/>
        <end position="472"/>
    </location>
</feature>